<sequence>MSDMSVISSAASSDGIAVDIDCKFHPVHNDPNDDIVIISNDYVKFRASRFHLARTSQFFEGLLGTARPKGENFTDDDEPIHLDYPSSTLSLFLDLTSVCDPYIPAVSIDRARSLLKFIEFAICDGLVDKARLTLMEAAKDQPFELLVIASERDDVEMAKHALRQISTGQFRAQFVNTSSTTLTSHDLAMVKQYLCGLTPPYHLAILDAAMSTGKMREERYINLRPGLLFNDNWSSFADKLDPAKFSKG</sequence>
<organism evidence="1 2">
    <name type="scientific">Kwoniella europaea PYCC6329</name>
    <dbReference type="NCBI Taxonomy" id="1423913"/>
    <lineage>
        <taxon>Eukaryota</taxon>
        <taxon>Fungi</taxon>
        <taxon>Dikarya</taxon>
        <taxon>Basidiomycota</taxon>
        <taxon>Agaricomycotina</taxon>
        <taxon>Tremellomycetes</taxon>
        <taxon>Tremellales</taxon>
        <taxon>Cryptococcaceae</taxon>
        <taxon>Kwoniella</taxon>
    </lineage>
</organism>
<dbReference type="GeneID" id="91105985"/>
<reference evidence="1 2" key="1">
    <citation type="submission" date="2024-01" db="EMBL/GenBank/DDBJ databases">
        <title>Comparative genomics of Cryptococcus and Kwoniella reveals pathogenesis evolution and contrasting modes of karyotype evolution via chromosome fusion or intercentromeric recombination.</title>
        <authorList>
            <person name="Coelho M.A."/>
            <person name="David-Palma M."/>
            <person name="Shea T."/>
            <person name="Bowers K."/>
            <person name="McGinley-Smith S."/>
            <person name="Mohammad A.W."/>
            <person name="Gnirke A."/>
            <person name="Yurkov A.M."/>
            <person name="Nowrousian M."/>
            <person name="Sun S."/>
            <person name="Cuomo C.A."/>
            <person name="Heitman J."/>
        </authorList>
    </citation>
    <scope>NUCLEOTIDE SEQUENCE [LARGE SCALE GENOMIC DNA]</scope>
    <source>
        <strain evidence="1 2">PYCC6329</strain>
    </source>
</reference>
<dbReference type="RefSeq" id="XP_066087031.1">
    <property type="nucleotide sequence ID" value="XM_066230934.1"/>
</dbReference>
<keyword evidence="2" id="KW-1185">Reference proteome</keyword>
<gene>
    <name evidence="1" type="ORF">V865_007184</name>
</gene>
<dbReference type="Proteomes" id="UP001358614">
    <property type="component" value="Chromosome 2"/>
</dbReference>
<evidence type="ECO:0000313" key="1">
    <source>
        <dbReference type="EMBL" id="WWD09064.1"/>
    </source>
</evidence>
<dbReference type="AlphaFoldDB" id="A0AAX4KS89"/>
<dbReference type="EMBL" id="CP144090">
    <property type="protein sequence ID" value="WWD09064.1"/>
    <property type="molecule type" value="Genomic_DNA"/>
</dbReference>
<protein>
    <recommendedName>
        <fullName evidence="3">BTB domain-containing protein</fullName>
    </recommendedName>
</protein>
<accession>A0AAX4KS89</accession>
<proteinExistence type="predicted"/>
<evidence type="ECO:0000313" key="2">
    <source>
        <dbReference type="Proteomes" id="UP001358614"/>
    </source>
</evidence>
<evidence type="ECO:0008006" key="3">
    <source>
        <dbReference type="Google" id="ProtNLM"/>
    </source>
</evidence>
<dbReference type="KEGG" id="ker:91105985"/>
<name>A0AAX4KS89_9TREE</name>